<dbReference type="InterPro" id="IPR000719">
    <property type="entry name" value="Prot_kinase_dom"/>
</dbReference>
<dbReference type="InterPro" id="IPR011009">
    <property type="entry name" value="Kinase-like_dom_sf"/>
</dbReference>
<dbReference type="SUPFAM" id="SSF56112">
    <property type="entry name" value="Protein kinase-like (PK-like)"/>
    <property type="match status" value="1"/>
</dbReference>
<reference evidence="7" key="2">
    <citation type="submission" date="2020-09" db="EMBL/GenBank/DDBJ databases">
        <authorList>
            <person name="Sun Q."/>
            <person name="Ohkuma M."/>
        </authorList>
    </citation>
    <scope>NUCLEOTIDE SEQUENCE</scope>
    <source>
        <strain evidence="7">JCM 13064</strain>
    </source>
</reference>
<feature type="compositionally biased region" description="Low complexity" evidence="5">
    <location>
        <begin position="369"/>
        <end position="381"/>
    </location>
</feature>
<proteinExistence type="predicted"/>
<dbReference type="RefSeq" id="WP_189163945.1">
    <property type="nucleotide sequence ID" value="NZ_BMNT01000017.1"/>
</dbReference>
<keyword evidence="2" id="KW-0547">Nucleotide-binding</keyword>
<evidence type="ECO:0000256" key="5">
    <source>
        <dbReference type="SAM" id="MobiDB-lite"/>
    </source>
</evidence>
<sequence length="681" mass="69820">MPDPVPLRRDDPTRIGGHELTARLGEGGQGVVYLGRSPSGAAVAVKVLRADLPRDQAARDRFVREVSAAARVATFCTAQVIETGVDEHGPFIVSEYIDGPTLAAAVGRDGPRTGAALLRLAVGTVTALVAIHRAGIVHRDFKPANVLLGADGPRVIDFGVAKALDATTTLTSAVTGTPAYLTPEQLSGEPAGPAADMFAWAGTMLFAATGRAPFGADGLPAVFHRIMTAEPDLTALEEPLRGVVAACLAKAPSARPSAGQVLMRLLGEEAQDTGGAEGERAPEGSAPDVLEQDRDAPAGRPSSGDGAGREVSPGDVPVREIPARKGKAHRRRVPVLAAGTAVLVLAGAGYLTAQVAAGQGRGPGPRVTSSGSPAASSGSAAVPSGVAVAPATRAYTLPGSAITVHEGDGDPIRLTSYGLGDGARVYVRAGLTGRFTPATGYLAYAMSPGGRRALGIDALYGADGSSTVSVVDRPGGPAATIAIARAPVYPAFPQWSPDGTRALVTLNEATGGTAKGYGYAIIDPARKKARVVRVRDSGVGRWSYFWRGDGRAVGTWASGAGEVRWYALDGAAAGTLPGLGGPLTVDGEDLSPSGLHFLSRCPGAAGEICVWTADGRPSARFAFPADRVIGWYDETRIAAWRRKGEGYEAVVVDLGGRVSRVLATAGAAEYKATVLRYTRTG</sequence>
<reference evidence="7" key="1">
    <citation type="journal article" date="2014" name="Int. J. Syst. Evol. Microbiol.">
        <title>Complete genome sequence of Corynebacterium casei LMG S-19264T (=DSM 44701T), isolated from a smear-ripened cheese.</title>
        <authorList>
            <consortium name="US DOE Joint Genome Institute (JGI-PGF)"/>
            <person name="Walter F."/>
            <person name="Albersmeier A."/>
            <person name="Kalinowski J."/>
            <person name="Ruckert C."/>
        </authorList>
    </citation>
    <scope>NUCLEOTIDE SEQUENCE</scope>
    <source>
        <strain evidence="7">JCM 13064</strain>
    </source>
</reference>
<evidence type="ECO:0000256" key="2">
    <source>
        <dbReference type="ARBA" id="ARBA00022741"/>
    </source>
</evidence>
<dbReference type="InterPro" id="IPR008271">
    <property type="entry name" value="Ser/Thr_kinase_AS"/>
</dbReference>
<accession>A0A917VIM9</accession>
<name>A0A917VIM9_9ACTN</name>
<evidence type="ECO:0000256" key="1">
    <source>
        <dbReference type="ARBA" id="ARBA00022679"/>
    </source>
</evidence>
<dbReference type="Pfam" id="PF00069">
    <property type="entry name" value="Pkinase"/>
    <property type="match status" value="1"/>
</dbReference>
<evidence type="ECO:0000313" key="8">
    <source>
        <dbReference type="Proteomes" id="UP000645217"/>
    </source>
</evidence>
<dbReference type="CDD" id="cd14014">
    <property type="entry name" value="STKc_PknB_like"/>
    <property type="match status" value="1"/>
</dbReference>
<keyword evidence="8" id="KW-1185">Reference proteome</keyword>
<keyword evidence="4" id="KW-0067">ATP-binding</keyword>
<protein>
    <recommendedName>
        <fullName evidence="6">Protein kinase domain-containing protein</fullName>
    </recommendedName>
</protein>
<dbReference type="Proteomes" id="UP000645217">
    <property type="component" value="Unassembled WGS sequence"/>
</dbReference>
<evidence type="ECO:0000313" key="7">
    <source>
        <dbReference type="EMBL" id="GGK88241.1"/>
    </source>
</evidence>
<evidence type="ECO:0000256" key="4">
    <source>
        <dbReference type="ARBA" id="ARBA00022840"/>
    </source>
</evidence>
<keyword evidence="1" id="KW-0808">Transferase</keyword>
<dbReference type="Gene3D" id="1.10.510.10">
    <property type="entry name" value="Transferase(Phosphotransferase) domain 1"/>
    <property type="match status" value="1"/>
</dbReference>
<dbReference type="GO" id="GO:0004674">
    <property type="term" value="F:protein serine/threonine kinase activity"/>
    <property type="evidence" value="ECO:0007669"/>
    <property type="project" value="TreeGrafter"/>
</dbReference>
<feature type="region of interest" description="Disordered" evidence="5">
    <location>
        <begin position="270"/>
        <end position="330"/>
    </location>
</feature>
<dbReference type="PANTHER" id="PTHR43289:SF34">
    <property type="entry name" value="SERINE_THREONINE-PROTEIN KINASE YBDM-RELATED"/>
    <property type="match status" value="1"/>
</dbReference>
<evidence type="ECO:0000259" key="6">
    <source>
        <dbReference type="PROSITE" id="PS50011"/>
    </source>
</evidence>
<keyword evidence="3" id="KW-0418">Kinase</keyword>
<dbReference type="GO" id="GO:0005524">
    <property type="term" value="F:ATP binding"/>
    <property type="evidence" value="ECO:0007669"/>
    <property type="project" value="UniProtKB-KW"/>
</dbReference>
<organism evidence="7 8">
    <name type="scientific">Sphaerisporangium melleum</name>
    <dbReference type="NCBI Taxonomy" id="321316"/>
    <lineage>
        <taxon>Bacteria</taxon>
        <taxon>Bacillati</taxon>
        <taxon>Actinomycetota</taxon>
        <taxon>Actinomycetes</taxon>
        <taxon>Streptosporangiales</taxon>
        <taxon>Streptosporangiaceae</taxon>
        <taxon>Sphaerisporangium</taxon>
    </lineage>
</organism>
<dbReference type="AlphaFoldDB" id="A0A917VIM9"/>
<dbReference type="Gene3D" id="3.30.200.20">
    <property type="entry name" value="Phosphorylase Kinase, domain 1"/>
    <property type="match status" value="1"/>
</dbReference>
<dbReference type="PROSITE" id="PS50011">
    <property type="entry name" value="PROTEIN_KINASE_DOM"/>
    <property type="match status" value="1"/>
</dbReference>
<dbReference type="EMBL" id="BMNT01000017">
    <property type="protein sequence ID" value="GGK88241.1"/>
    <property type="molecule type" value="Genomic_DNA"/>
</dbReference>
<dbReference type="PROSITE" id="PS00108">
    <property type="entry name" value="PROTEIN_KINASE_ST"/>
    <property type="match status" value="1"/>
</dbReference>
<dbReference type="PANTHER" id="PTHR43289">
    <property type="entry name" value="MITOGEN-ACTIVATED PROTEIN KINASE KINASE KINASE 20-RELATED"/>
    <property type="match status" value="1"/>
</dbReference>
<feature type="domain" description="Protein kinase" evidence="6">
    <location>
        <begin position="18"/>
        <end position="266"/>
    </location>
</feature>
<comment type="caution">
    <text evidence="7">The sequence shown here is derived from an EMBL/GenBank/DDBJ whole genome shotgun (WGS) entry which is preliminary data.</text>
</comment>
<evidence type="ECO:0000256" key="3">
    <source>
        <dbReference type="ARBA" id="ARBA00022777"/>
    </source>
</evidence>
<feature type="region of interest" description="Disordered" evidence="5">
    <location>
        <begin position="357"/>
        <end position="381"/>
    </location>
</feature>
<dbReference type="SUPFAM" id="SSF82171">
    <property type="entry name" value="DPP6 N-terminal domain-like"/>
    <property type="match status" value="1"/>
</dbReference>
<gene>
    <name evidence="7" type="ORF">GCM10007964_33570</name>
</gene>